<organism evidence="1 2">
    <name type="scientific">Austropuccinia psidii MF-1</name>
    <dbReference type="NCBI Taxonomy" id="1389203"/>
    <lineage>
        <taxon>Eukaryota</taxon>
        <taxon>Fungi</taxon>
        <taxon>Dikarya</taxon>
        <taxon>Basidiomycota</taxon>
        <taxon>Pucciniomycotina</taxon>
        <taxon>Pucciniomycetes</taxon>
        <taxon>Pucciniales</taxon>
        <taxon>Sphaerophragmiaceae</taxon>
        <taxon>Austropuccinia</taxon>
    </lineage>
</organism>
<reference evidence="1" key="1">
    <citation type="submission" date="2021-03" db="EMBL/GenBank/DDBJ databases">
        <title>Draft genome sequence of rust myrtle Austropuccinia psidii MF-1, a brazilian biotype.</title>
        <authorList>
            <person name="Quecine M.C."/>
            <person name="Pachon D.M.R."/>
            <person name="Bonatelli M.L."/>
            <person name="Correr F.H."/>
            <person name="Franceschini L.M."/>
            <person name="Leite T.F."/>
            <person name="Margarido G.R.A."/>
            <person name="Almeida C.A."/>
            <person name="Ferrarezi J.A."/>
            <person name="Labate C.A."/>
        </authorList>
    </citation>
    <scope>NUCLEOTIDE SEQUENCE</scope>
    <source>
        <strain evidence="1">MF-1</strain>
    </source>
</reference>
<proteinExistence type="predicted"/>
<dbReference type="Proteomes" id="UP000765509">
    <property type="component" value="Unassembled WGS sequence"/>
</dbReference>
<protein>
    <submittedName>
        <fullName evidence="1">Uncharacterized protein</fullName>
    </submittedName>
</protein>
<accession>A0A9Q3H6M5</accession>
<comment type="caution">
    <text evidence="1">The sequence shown here is derived from an EMBL/GenBank/DDBJ whole genome shotgun (WGS) entry which is preliminary data.</text>
</comment>
<gene>
    <name evidence="1" type="ORF">O181_030855</name>
</gene>
<sequence length="153" mass="18265">MQKVETAFEYSKFKPERDIQLEWFSKKKEILTYLNPERSELLIHQIILRECGGELEKAIKCRVMEQYELYDYVNVLEEMLSKTKAGKYRKAPTFHIPLKPRNKTFYNTKDFKAGSESVNFHICSRETRLSKTFHKKDRMNEINNDTGEKTDDK</sequence>
<dbReference type="EMBL" id="AVOT02010930">
    <property type="protein sequence ID" value="MBW0491140.1"/>
    <property type="molecule type" value="Genomic_DNA"/>
</dbReference>
<name>A0A9Q3H6M5_9BASI</name>
<evidence type="ECO:0000313" key="2">
    <source>
        <dbReference type="Proteomes" id="UP000765509"/>
    </source>
</evidence>
<keyword evidence="2" id="KW-1185">Reference proteome</keyword>
<dbReference type="AlphaFoldDB" id="A0A9Q3H6M5"/>
<evidence type="ECO:0000313" key="1">
    <source>
        <dbReference type="EMBL" id="MBW0491140.1"/>
    </source>
</evidence>